<name>A0A8S5VCZ3_9CAUD</name>
<proteinExistence type="predicted"/>
<sequence>MFKDFVKAIQKNLQQMSKDSSRLFTVNVDTEELYNLYLDSFPAGTNEIYRERREYDCSCCRHFIRDVGNVVSIKNGELHTIWGINPVSDDKYNVVAAALDAYVKQKAVLGVFLKKEKRIGTPENREMLPTGKINKYEHFFVDLPEICIFKECYGHTLEGDLSQFRDVRNVFKRSLDEISKEAVDTVLELIAQNSLYKGAEWKKQLTEFKNYQKEYGKLTDEQKELWIWEKSIAAGAVIGKIRNHSIGTLLVNISEGMDLDLAVRKYEQIVAPVNYKRPKAIFTKKMLEDAKKTITELGYMDSLQRRFATLDDITVNNILFSNKDAAKRITGAMDLFDEMEQDVAIDPKRFSKVEEISAEDFIKNVLPVAKELEVYLENKHIQNMVSLIAPEVADAKTMFKWNNGMSWAYTGNITDSDIKENVKAAGGSVAGVVRFSIQWNDKDGKDNSDLDAHCIEPKGGEHIYFGCRKSLRTRGELDIDITQPVDQCRASNGVAVENITYPSKEYMIPGTYKFFVNQFAYRGSQGFKAEIEVNGEIHSYEYNAPVRGNVDVAEVILDQSGNFKVVDKLPGNCATISKDVWGIKTLQFTPVSVVCYSPNYWDEQKGIGHQHLFFMLKDCINPEEPNGYYNEFLKPELEQHRRVFEALGAKAHVKDVDDQLSGVGFSLTKRNDLIIKVKGATERVLKIKF</sequence>
<organism evidence="1">
    <name type="scientific">Siphoviridae sp. ctDXu9</name>
    <dbReference type="NCBI Taxonomy" id="2825387"/>
    <lineage>
        <taxon>Viruses</taxon>
        <taxon>Duplodnaviria</taxon>
        <taxon>Heunggongvirae</taxon>
        <taxon>Uroviricota</taxon>
        <taxon>Caudoviricetes</taxon>
    </lineage>
</organism>
<accession>A0A8S5VCZ3</accession>
<dbReference type="EMBL" id="BK016244">
    <property type="protein sequence ID" value="DAG04581.1"/>
    <property type="molecule type" value="Genomic_DNA"/>
</dbReference>
<reference evidence="1" key="1">
    <citation type="journal article" date="2021" name="Proc. Natl. Acad. Sci. U.S.A.">
        <title>A Catalog of Tens of Thousands of Viruses from Human Metagenomes Reveals Hidden Associations with Chronic Diseases.</title>
        <authorList>
            <person name="Tisza M.J."/>
            <person name="Buck C.B."/>
        </authorList>
    </citation>
    <scope>NUCLEOTIDE SEQUENCE</scope>
    <source>
        <strain evidence="1">CtDXu9</strain>
    </source>
</reference>
<evidence type="ECO:0000313" key="1">
    <source>
        <dbReference type="EMBL" id="DAG04581.1"/>
    </source>
</evidence>
<protein>
    <submittedName>
        <fullName evidence="1">Uncharacterized protein</fullName>
    </submittedName>
</protein>